<name>A0A1R1BVV2_PAEAM</name>
<proteinExistence type="predicted"/>
<dbReference type="EMBL" id="MRTJ01000004">
    <property type="protein sequence ID" value="OMF13959.1"/>
    <property type="molecule type" value="Genomic_DNA"/>
</dbReference>
<dbReference type="Proteomes" id="UP000187134">
    <property type="component" value="Unassembled WGS sequence"/>
</dbReference>
<dbReference type="OrthoDB" id="2606326at2"/>
<comment type="caution">
    <text evidence="1">The sequence shown here is derived from an EMBL/GenBank/DDBJ whole genome shotgun (WGS) entry which is preliminary data.</text>
</comment>
<gene>
    <name evidence="1" type="ORF">BK131_14030</name>
</gene>
<organism evidence="1 2">
    <name type="scientific">Paenibacillus amylolyticus</name>
    <dbReference type="NCBI Taxonomy" id="1451"/>
    <lineage>
        <taxon>Bacteria</taxon>
        <taxon>Bacillati</taxon>
        <taxon>Bacillota</taxon>
        <taxon>Bacilli</taxon>
        <taxon>Bacillales</taxon>
        <taxon>Paenibacillaceae</taxon>
        <taxon>Paenibacillus</taxon>
    </lineage>
</organism>
<reference evidence="1 2" key="1">
    <citation type="submission" date="2016-11" db="EMBL/GenBank/DDBJ databases">
        <title>Paenibacillus species isolates.</title>
        <authorList>
            <person name="Beno S.M."/>
        </authorList>
    </citation>
    <scope>NUCLEOTIDE SEQUENCE [LARGE SCALE GENOMIC DNA]</scope>
    <source>
        <strain evidence="1 2">FSL H8-0246</strain>
    </source>
</reference>
<dbReference type="InterPro" id="IPR011256">
    <property type="entry name" value="Reg_factor_effector_dom_sf"/>
</dbReference>
<evidence type="ECO:0000313" key="1">
    <source>
        <dbReference type="EMBL" id="OMF13959.1"/>
    </source>
</evidence>
<accession>A0A1R1BVV2</accession>
<sequence>MIEIEKEFKIENVLSLRKKMTQADIQQEMMNIGKFLEQNDLKKNGPLVTVTFAIEQSNEQPLLDTEILVPLDQPTKLYGEYNFKNVFHLMNAVYARHEGNPNTLQDTYNELNQYINQKGLQPITAAYNVNVVDLQPGQSMDNMIVDVYIGVNPSIL</sequence>
<dbReference type="Gene3D" id="3.20.80.10">
    <property type="entry name" value="Regulatory factor, effector binding domain"/>
    <property type="match status" value="1"/>
</dbReference>
<dbReference type="AlphaFoldDB" id="A0A1R1BVV2"/>
<protein>
    <submittedName>
        <fullName evidence="1">AraC family transcriptional regulator</fullName>
    </submittedName>
</protein>
<evidence type="ECO:0000313" key="2">
    <source>
        <dbReference type="Proteomes" id="UP000187134"/>
    </source>
</evidence>
<dbReference type="SUPFAM" id="SSF55136">
    <property type="entry name" value="Probable bacterial effector-binding domain"/>
    <property type="match status" value="1"/>
</dbReference>